<gene>
    <name evidence="2" type="ORF">AABB24_010930</name>
</gene>
<feature type="domain" description="DUF7745" evidence="1">
    <location>
        <begin position="23"/>
        <end position="407"/>
    </location>
</feature>
<dbReference type="Pfam" id="PF24924">
    <property type="entry name" value="DUF7745"/>
    <property type="match status" value="1"/>
</dbReference>
<evidence type="ECO:0000313" key="3">
    <source>
        <dbReference type="Proteomes" id="UP001627284"/>
    </source>
</evidence>
<evidence type="ECO:0000313" key="2">
    <source>
        <dbReference type="EMBL" id="KAL3366034.1"/>
    </source>
</evidence>
<sequence length="540" mass="63683">MAKQHLSFEMITETPNLLRVWWNNLNVCQKRELSIHLGNLPSIMNLKVWPKFIEVVTRFWDDERMVFRFGEVEMTPTVEEIKDCLDNIGTCQKRKNHPDHHILLPDKPTSAGLKNMLLLVSADWLDTPSIPLVKFYERWGHENYYKNFPNEFHDYGSWRHTQTLAFAVCLLGTMVFPQDRGNEIDTRIVMVTHAIFEGVGKKGQVKKYFNLAPIILADIYRSLGKCKNGFPFFQGCNILLQWWMSKHLVKTYETQKQKLAEPQKESRLDHYEFHLSNNRFKIHNTRESWAKVFHDIKEEDVQWMFQDFMSEKIAIQGAKCPFLILPGIRGVRPYNPSRVMRQFGRRQILPFKGDTSRYVFDYNGCDKIPHAKDICQEWSGRVNLKESMAENRYEAGYVDEYKKWLQNDLRDTLDPTPRTGRQIEDVQVRLQIQAYHFQQEWDRREQEFQRKEQEYLRREQEFQHREYESQRALAFATQELADAGSCLIRLDLNLDDQLNTLQGVSMSSKAVFAEPHVITNKFLIREEVEKARGGAGPSAF</sequence>
<comment type="caution">
    <text evidence="2">The sequence shown here is derived from an EMBL/GenBank/DDBJ whole genome shotgun (WGS) entry which is preliminary data.</text>
</comment>
<organism evidence="2 3">
    <name type="scientific">Solanum stoloniferum</name>
    <dbReference type="NCBI Taxonomy" id="62892"/>
    <lineage>
        <taxon>Eukaryota</taxon>
        <taxon>Viridiplantae</taxon>
        <taxon>Streptophyta</taxon>
        <taxon>Embryophyta</taxon>
        <taxon>Tracheophyta</taxon>
        <taxon>Spermatophyta</taxon>
        <taxon>Magnoliopsida</taxon>
        <taxon>eudicotyledons</taxon>
        <taxon>Gunneridae</taxon>
        <taxon>Pentapetalae</taxon>
        <taxon>asterids</taxon>
        <taxon>lamiids</taxon>
        <taxon>Solanales</taxon>
        <taxon>Solanaceae</taxon>
        <taxon>Solanoideae</taxon>
        <taxon>Solaneae</taxon>
        <taxon>Solanum</taxon>
    </lineage>
</organism>
<dbReference type="InterPro" id="IPR056647">
    <property type="entry name" value="DUF7745"/>
</dbReference>
<proteinExistence type="predicted"/>
<dbReference type="PANTHER" id="PTHR48200">
    <property type="entry name" value="PROTEIN, PUTATIVE-RELATED"/>
    <property type="match status" value="1"/>
</dbReference>
<reference evidence="2 3" key="1">
    <citation type="submission" date="2024-05" db="EMBL/GenBank/DDBJ databases">
        <title>De novo assembly of an allotetraploid wild potato.</title>
        <authorList>
            <person name="Hosaka A.J."/>
        </authorList>
    </citation>
    <scope>NUCLEOTIDE SEQUENCE [LARGE SCALE GENOMIC DNA]</scope>
    <source>
        <tissue evidence="2">Young leaves</tissue>
    </source>
</reference>
<dbReference type="AlphaFoldDB" id="A0ABD2UB53"/>
<keyword evidence="3" id="KW-1185">Reference proteome</keyword>
<dbReference type="Proteomes" id="UP001627284">
    <property type="component" value="Unassembled WGS sequence"/>
</dbReference>
<protein>
    <recommendedName>
        <fullName evidence="1">DUF7745 domain-containing protein</fullName>
    </recommendedName>
</protein>
<name>A0ABD2UB53_9SOLN</name>
<dbReference type="EMBL" id="JBJKTR010000006">
    <property type="protein sequence ID" value="KAL3366034.1"/>
    <property type="molecule type" value="Genomic_DNA"/>
</dbReference>
<evidence type="ECO:0000259" key="1">
    <source>
        <dbReference type="Pfam" id="PF24924"/>
    </source>
</evidence>
<accession>A0ABD2UB53</accession>
<dbReference type="PANTHER" id="PTHR48200:SF1">
    <property type="entry name" value="AMINOTRANSFERASE-LIKE PLANT MOBILE DOMAIN-CONTAINING PROTEIN"/>
    <property type="match status" value="1"/>
</dbReference>